<keyword evidence="5" id="KW-1185">Reference proteome</keyword>
<dbReference type="GO" id="GO:0046872">
    <property type="term" value="F:metal ion binding"/>
    <property type="evidence" value="ECO:0007669"/>
    <property type="project" value="UniProtKB-KW"/>
</dbReference>
<evidence type="ECO:0000256" key="1">
    <source>
        <dbReference type="ARBA" id="ARBA00001968"/>
    </source>
</evidence>
<dbReference type="AlphaFoldDB" id="A0AA47N3S0"/>
<organism evidence="4 5">
    <name type="scientific">Merluccius polli</name>
    <name type="common">Benguela hake</name>
    <name type="synonym">Merluccius cadenati</name>
    <dbReference type="NCBI Taxonomy" id="89951"/>
    <lineage>
        <taxon>Eukaryota</taxon>
        <taxon>Metazoa</taxon>
        <taxon>Chordata</taxon>
        <taxon>Craniata</taxon>
        <taxon>Vertebrata</taxon>
        <taxon>Euteleostomi</taxon>
        <taxon>Actinopterygii</taxon>
        <taxon>Neopterygii</taxon>
        <taxon>Teleostei</taxon>
        <taxon>Neoteleostei</taxon>
        <taxon>Acanthomorphata</taxon>
        <taxon>Zeiogadaria</taxon>
        <taxon>Gadariae</taxon>
        <taxon>Gadiformes</taxon>
        <taxon>Gadoidei</taxon>
        <taxon>Merlucciidae</taxon>
        <taxon>Merluccius</taxon>
    </lineage>
</organism>
<evidence type="ECO:0000313" key="4">
    <source>
        <dbReference type="EMBL" id="KAK0151185.1"/>
    </source>
</evidence>
<accession>A0AA47N3S0</accession>
<sequence length="109" mass="12368">MGRFMLLRDSAYIGQAYPFIMTPKRDNGALTMQDQLNNSKISRGQVVVEQAFGRLKCKWRRVRDLQNTRLDLVVMLIVPACMLHNLCTGPADICEEHPGGCLCQEDENI</sequence>
<dbReference type="EMBL" id="JAOPHQ010001418">
    <property type="protein sequence ID" value="KAK0151185.1"/>
    <property type="molecule type" value="Genomic_DNA"/>
</dbReference>
<protein>
    <recommendedName>
        <fullName evidence="3">DDE Tnp4 domain-containing protein</fullName>
    </recommendedName>
</protein>
<dbReference type="InterPro" id="IPR027806">
    <property type="entry name" value="HARBI1_dom"/>
</dbReference>
<comment type="caution">
    <text evidence="4">The sequence shown here is derived from an EMBL/GenBank/DDBJ whole genome shotgun (WGS) entry which is preliminary data.</text>
</comment>
<keyword evidence="2" id="KW-0479">Metal-binding</keyword>
<dbReference type="Pfam" id="PF13359">
    <property type="entry name" value="DDE_Tnp_4"/>
    <property type="match status" value="1"/>
</dbReference>
<proteinExistence type="predicted"/>
<reference evidence="4" key="1">
    <citation type="journal article" date="2023" name="Front. Mar. Sci.">
        <title>A new Merluccius polli reference genome to investigate the effects of global change in West African waters.</title>
        <authorList>
            <person name="Mateo J.L."/>
            <person name="Blanco-Fernandez C."/>
            <person name="Garcia-Vazquez E."/>
            <person name="Machado-Schiaffino G."/>
        </authorList>
    </citation>
    <scope>NUCLEOTIDE SEQUENCE</scope>
    <source>
        <strain evidence="4">C29</strain>
        <tissue evidence="4">Fin</tissue>
    </source>
</reference>
<evidence type="ECO:0000313" key="5">
    <source>
        <dbReference type="Proteomes" id="UP001174136"/>
    </source>
</evidence>
<feature type="domain" description="DDE Tnp4" evidence="3">
    <location>
        <begin position="6"/>
        <end position="85"/>
    </location>
</feature>
<comment type="cofactor">
    <cofactor evidence="1">
        <name>a divalent metal cation</name>
        <dbReference type="ChEBI" id="CHEBI:60240"/>
    </cofactor>
</comment>
<evidence type="ECO:0000259" key="3">
    <source>
        <dbReference type="Pfam" id="PF13359"/>
    </source>
</evidence>
<evidence type="ECO:0000256" key="2">
    <source>
        <dbReference type="ARBA" id="ARBA00022723"/>
    </source>
</evidence>
<name>A0AA47N3S0_MERPO</name>
<gene>
    <name evidence="4" type="ORF">N1851_007665</name>
</gene>
<dbReference type="Proteomes" id="UP001174136">
    <property type="component" value="Unassembled WGS sequence"/>
</dbReference>